<comment type="similarity">
    <text evidence="1">Belongs to the cycloisomerase 2 family.</text>
</comment>
<dbReference type="RefSeq" id="WP_012868158.1">
    <property type="nucleotide sequence ID" value="NC_013521.1"/>
</dbReference>
<proteinExistence type="inferred from homology"/>
<dbReference type="Proteomes" id="UP000000322">
    <property type="component" value="Chromosome"/>
</dbReference>
<dbReference type="PANTHER" id="PTHR30344">
    <property type="entry name" value="6-PHOSPHOGLUCONOLACTONASE-RELATED"/>
    <property type="match status" value="1"/>
</dbReference>
<dbReference type="KEGG" id="ske:Sked_31940"/>
<dbReference type="HOGENOM" id="CLU_038716_3_0_11"/>
<evidence type="ECO:0000313" key="2">
    <source>
        <dbReference type="EMBL" id="ACZ23090.1"/>
    </source>
</evidence>
<gene>
    <name evidence="2" type="ordered locus">Sked_31940</name>
</gene>
<dbReference type="InterPro" id="IPR050282">
    <property type="entry name" value="Cycloisomerase_2"/>
</dbReference>
<protein>
    <submittedName>
        <fullName evidence="2">3-carboxymuconate cyclase</fullName>
    </submittedName>
</protein>
<dbReference type="Gene3D" id="2.130.10.10">
    <property type="entry name" value="YVTN repeat-like/Quinoprotein amine dehydrogenase"/>
    <property type="match status" value="1"/>
</dbReference>
<dbReference type="AlphaFoldDB" id="D1BD86"/>
<keyword evidence="3" id="KW-1185">Reference proteome</keyword>
<dbReference type="InterPro" id="IPR015943">
    <property type="entry name" value="WD40/YVTN_repeat-like_dom_sf"/>
</dbReference>
<reference evidence="2 3" key="1">
    <citation type="journal article" date="2009" name="Stand. Genomic Sci.">
        <title>Complete genome sequence of Sanguibacter keddieii type strain (ST-74).</title>
        <authorList>
            <person name="Ivanova N."/>
            <person name="Sikorski J."/>
            <person name="Sims D."/>
            <person name="Brettin T."/>
            <person name="Detter J.C."/>
            <person name="Han C."/>
            <person name="Lapidus A."/>
            <person name="Copeland A."/>
            <person name="Glavina Del Rio T."/>
            <person name="Nolan M."/>
            <person name="Chen F."/>
            <person name="Lucas S."/>
            <person name="Tice H."/>
            <person name="Cheng J.F."/>
            <person name="Bruce D."/>
            <person name="Goodwin L."/>
            <person name="Pitluck S."/>
            <person name="Pati A."/>
            <person name="Mavromatis K."/>
            <person name="Chen A."/>
            <person name="Palaniappan K."/>
            <person name="D'haeseleer P."/>
            <person name="Chain P."/>
            <person name="Bristow J."/>
            <person name="Eisen J.A."/>
            <person name="Markowitz V."/>
            <person name="Hugenholtz P."/>
            <person name="Goker M."/>
            <person name="Pukall R."/>
            <person name="Klenk H.P."/>
            <person name="Kyrpides N.C."/>
        </authorList>
    </citation>
    <scope>NUCLEOTIDE SEQUENCE [LARGE SCALE GENOMIC DNA]</scope>
    <source>
        <strain evidence="3">ATCC 51767 / DSM 10542 / NCFB 3025 / ST-74</strain>
    </source>
</reference>
<dbReference type="EMBL" id="CP001819">
    <property type="protein sequence ID" value="ACZ23090.1"/>
    <property type="molecule type" value="Genomic_DNA"/>
</dbReference>
<dbReference type="GO" id="GO:0017057">
    <property type="term" value="F:6-phosphogluconolactonase activity"/>
    <property type="evidence" value="ECO:0007669"/>
    <property type="project" value="TreeGrafter"/>
</dbReference>
<dbReference type="Pfam" id="PF10282">
    <property type="entry name" value="Lactonase"/>
    <property type="match status" value="1"/>
</dbReference>
<dbReference type="PANTHER" id="PTHR30344:SF1">
    <property type="entry name" value="6-PHOSPHOGLUCONOLACTONASE"/>
    <property type="match status" value="1"/>
</dbReference>
<dbReference type="SUPFAM" id="SSF75011">
    <property type="entry name" value="3-carboxy-cis,cis-mucoante lactonizing enzyme"/>
    <property type="match status" value="1"/>
</dbReference>
<organism evidence="2 3">
    <name type="scientific">Sanguibacter keddieii (strain ATCC 51767 / DSM 10542 / NCFB 3025 / ST-74)</name>
    <dbReference type="NCBI Taxonomy" id="446469"/>
    <lineage>
        <taxon>Bacteria</taxon>
        <taxon>Bacillati</taxon>
        <taxon>Actinomycetota</taxon>
        <taxon>Actinomycetes</taxon>
        <taxon>Micrococcales</taxon>
        <taxon>Sanguibacteraceae</taxon>
        <taxon>Sanguibacter</taxon>
    </lineage>
</organism>
<dbReference type="InterPro" id="IPR019405">
    <property type="entry name" value="Lactonase_7-beta_prop"/>
</dbReference>
<name>D1BD86_SANKS</name>
<evidence type="ECO:0000313" key="3">
    <source>
        <dbReference type="Proteomes" id="UP000000322"/>
    </source>
</evidence>
<dbReference type="STRING" id="446469.Sked_31940"/>
<dbReference type="OrthoDB" id="9790815at2"/>
<accession>D1BD86</accession>
<evidence type="ECO:0000256" key="1">
    <source>
        <dbReference type="ARBA" id="ARBA00005564"/>
    </source>
</evidence>
<dbReference type="eggNOG" id="COG2706">
    <property type="taxonomic scope" value="Bacteria"/>
</dbReference>
<sequence>MTTPPAPLQRLLVGTYPTSGGPGSGEGIWSVDLDPRTGELSGAHQLVEVASPSFLALHPDGTTVVAVSETEQGRVSTFSLSGDGLVLTSSASTGGADPCHLVVDERDVWVANYSSGSLAALTLTESGTLGGALATFAHSGSGPVRERQRGPHAHYVQAVGERHLWVSDLGTDEVRRYRRTATPGVLVADGLALALPPGTGPRHVALGDDGTAFVVGELDSRVHVVRVEQDGSATHLGSVPACDTPSPEAGSFPSHLALSADGSRLYVGVRGPDVLATFAVERDDEGQPVLRHLADSPLGVVWPRHLAVLTAHAADPTLSGRPAQADDLVVVAGQTSGGVTVLRVDHESGQAEPVSSVDIPAPACILPV</sequence>